<feature type="domain" description="Alcohol dehydrogenase-like C-terminal" evidence="10">
    <location>
        <begin position="208"/>
        <end position="344"/>
    </location>
</feature>
<dbReference type="Pfam" id="PF08240">
    <property type="entry name" value="ADH_N"/>
    <property type="match status" value="1"/>
</dbReference>
<feature type="compositionally biased region" description="Polar residues" evidence="9">
    <location>
        <begin position="1"/>
        <end position="33"/>
    </location>
</feature>
<evidence type="ECO:0000259" key="11">
    <source>
        <dbReference type="Pfam" id="PF08240"/>
    </source>
</evidence>
<dbReference type="CDD" id="cd05285">
    <property type="entry name" value="sorbitol_DH"/>
    <property type="match status" value="1"/>
</dbReference>
<evidence type="ECO:0000256" key="5">
    <source>
        <dbReference type="ARBA" id="ARBA00022833"/>
    </source>
</evidence>
<dbReference type="Pfam" id="PF00107">
    <property type="entry name" value="ADH_zinc_N"/>
    <property type="match status" value="1"/>
</dbReference>
<dbReference type="PANTHER" id="PTHR43161">
    <property type="entry name" value="SORBITOL DEHYDROGENASE"/>
    <property type="match status" value="1"/>
</dbReference>
<proteinExistence type="inferred from homology"/>
<dbReference type="SUPFAM" id="SSF51735">
    <property type="entry name" value="NAD(P)-binding Rossmann-fold domains"/>
    <property type="match status" value="1"/>
</dbReference>
<evidence type="ECO:0000256" key="7">
    <source>
        <dbReference type="ARBA" id="ARBA00023027"/>
    </source>
</evidence>
<evidence type="ECO:0000256" key="6">
    <source>
        <dbReference type="ARBA" id="ARBA00023002"/>
    </source>
</evidence>
<dbReference type="OrthoDB" id="2148442at2759"/>
<evidence type="ECO:0000256" key="3">
    <source>
        <dbReference type="ARBA" id="ARBA00008072"/>
    </source>
</evidence>
<protein>
    <submittedName>
        <fullName evidence="12">GroES-like protein</fullName>
    </submittedName>
</protein>
<dbReference type="InterPro" id="IPR045306">
    <property type="entry name" value="SDH-like"/>
</dbReference>
<comment type="cofactor">
    <cofactor evidence="1 8">
        <name>Zn(2+)</name>
        <dbReference type="ChEBI" id="CHEBI:29105"/>
    </cofactor>
</comment>
<dbReference type="AlphaFoldDB" id="A0A9P4IYV3"/>
<sequence length="392" mass="42321">MGNLPSDTLSFNGNGIKSTPSHQPNPPLSTFSPNPALHTDQHNKVYIRDSPLPTPKETDCVIHVLCNGICGSDLHLWKSGGIGDLRVTHPYCLGHEGAGRIVWVGSRVTHLRLGDRVAIEPGVPCHECDQCGTGEYNLCPEVRFSGVPPHDGSMRRYHVHPGRYLHRIPEELSWADAALLEPLSVVMHALERSPVRLGEPVFVAGAGPIGLACAAAARASGATPLVITDVDEARLEFARRFVPGVRTVLVPLGEAPEQVAERVRRAFEGAGSPVPRVSFECTGVASSVATCVHTTARGGEVMVIGVGRSVMDGLPFMVASMAEVDLKFINRYHHSWPYAIRLMQAGYVDLKPLVTHRFRLEQAVEAIETSADRSLGSVKVHVDDEDFGVPGS</sequence>
<dbReference type="FunFam" id="3.40.50.720:FF:000068">
    <property type="entry name" value="Sorbitol dehydrogenase"/>
    <property type="match status" value="1"/>
</dbReference>
<keyword evidence="6" id="KW-0560">Oxidoreductase</keyword>
<evidence type="ECO:0000259" key="10">
    <source>
        <dbReference type="Pfam" id="PF00107"/>
    </source>
</evidence>
<reference evidence="12" key="1">
    <citation type="journal article" date="2020" name="Stud. Mycol.">
        <title>101 Dothideomycetes genomes: a test case for predicting lifestyles and emergence of pathogens.</title>
        <authorList>
            <person name="Haridas S."/>
            <person name="Albert R."/>
            <person name="Binder M."/>
            <person name="Bloem J."/>
            <person name="Labutti K."/>
            <person name="Salamov A."/>
            <person name="Andreopoulos B."/>
            <person name="Baker S."/>
            <person name="Barry K."/>
            <person name="Bills G."/>
            <person name="Bluhm B."/>
            <person name="Cannon C."/>
            <person name="Castanera R."/>
            <person name="Culley D."/>
            <person name="Daum C."/>
            <person name="Ezra D."/>
            <person name="Gonzalez J."/>
            <person name="Henrissat B."/>
            <person name="Kuo A."/>
            <person name="Liang C."/>
            <person name="Lipzen A."/>
            <person name="Lutzoni F."/>
            <person name="Magnuson J."/>
            <person name="Mondo S."/>
            <person name="Nolan M."/>
            <person name="Ohm R."/>
            <person name="Pangilinan J."/>
            <person name="Park H.-J."/>
            <person name="Ramirez L."/>
            <person name="Alfaro M."/>
            <person name="Sun H."/>
            <person name="Tritt A."/>
            <person name="Yoshinaga Y."/>
            <person name="Zwiers L.-H."/>
            <person name="Turgeon B."/>
            <person name="Goodwin S."/>
            <person name="Spatafora J."/>
            <person name="Crous P."/>
            <person name="Grigoriev I."/>
        </authorList>
    </citation>
    <scope>NUCLEOTIDE SEQUENCE</scope>
    <source>
        <strain evidence="12">CBS 260.36</strain>
    </source>
</reference>
<evidence type="ECO:0000256" key="9">
    <source>
        <dbReference type="SAM" id="MobiDB-lite"/>
    </source>
</evidence>
<dbReference type="GO" id="GO:0003939">
    <property type="term" value="F:L-iditol 2-dehydrogenase (NAD+) activity"/>
    <property type="evidence" value="ECO:0007669"/>
    <property type="project" value="TreeGrafter"/>
</dbReference>
<dbReference type="InterPro" id="IPR013154">
    <property type="entry name" value="ADH-like_N"/>
</dbReference>
<dbReference type="PANTHER" id="PTHR43161:SF4">
    <property type="entry name" value="D-XYLULOSE REDUCTASE"/>
    <property type="match status" value="1"/>
</dbReference>
<comment type="pathway">
    <text evidence="2">Carbohydrate degradation.</text>
</comment>
<evidence type="ECO:0000313" key="12">
    <source>
        <dbReference type="EMBL" id="KAF2152101.1"/>
    </source>
</evidence>
<dbReference type="EMBL" id="ML996087">
    <property type="protein sequence ID" value="KAF2152101.1"/>
    <property type="molecule type" value="Genomic_DNA"/>
</dbReference>
<dbReference type="InterPro" id="IPR013149">
    <property type="entry name" value="ADH-like_C"/>
</dbReference>
<dbReference type="InterPro" id="IPR036291">
    <property type="entry name" value="NAD(P)-bd_dom_sf"/>
</dbReference>
<evidence type="ECO:0000313" key="13">
    <source>
        <dbReference type="Proteomes" id="UP000799439"/>
    </source>
</evidence>
<dbReference type="SUPFAM" id="SSF50129">
    <property type="entry name" value="GroES-like"/>
    <property type="match status" value="1"/>
</dbReference>
<comment type="similarity">
    <text evidence="3 8">Belongs to the zinc-containing alcohol dehydrogenase family.</text>
</comment>
<gene>
    <name evidence="12" type="ORF">K461DRAFT_328389</name>
</gene>
<comment type="caution">
    <text evidence="12">The sequence shown here is derived from an EMBL/GenBank/DDBJ whole genome shotgun (WGS) entry which is preliminary data.</text>
</comment>
<dbReference type="GO" id="GO:0006062">
    <property type="term" value="P:sorbitol catabolic process"/>
    <property type="evidence" value="ECO:0007669"/>
    <property type="project" value="TreeGrafter"/>
</dbReference>
<keyword evidence="13" id="KW-1185">Reference proteome</keyword>
<dbReference type="Gene3D" id="3.40.50.720">
    <property type="entry name" value="NAD(P)-binding Rossmann-like Domain"/>
    <property type="match status" value="1"/>
</dbReference>
<feature type="region of interest" description="Disordered" evidence="9">
    <location>
        <begin position="1"/>
        <end position="35"/>
    </location>
</feature>
<evidence type="ECO:0000256" key="2">
    <source>
        <dbReference type="ARBA" id="ARBA00004921"/>
    </source>
</evidence>
<dbReference type="Gene3D" id="3.90.180.10">
    <property type="entry name" value="Medium-chain alcohol dehydrogenases, catalytic domain"/>
    <property type="match status" value="1"/>
</dbReference>
<evidence type="ECO:0000256" key="8">
    <source>
        <dbReference type="RuleBase" id="RU361277"/>
    </source>
</evidence>
<keyword evidence="7" id="KW-0520">NAD</keyword>
<evidence type="ECO:0000256" key="1">
    <source>
        <dbReference type="ARBA" id="ARBA00001947"/>
    </source>
</evidence>
<dbReference type="PROSITE" id="PS00059">
    <property type="entry name" value="ADH_ZINC"/>
    <property type="match status" value="1"/>
</dbReference>
<keyword evidence="5 8" id="KW-0862">Zinc</keyword>
<keyword evidence="4 8" id="KW-0479">Metal-binding</keyword>
<evidence type="ECO:0000256" key="4">
    <source>
        <dbReference type="ARBA" id="ARBA00022723"/>
    </source>
</evidence>
<dbReference type="InterPro" id="IPR002328">
    <property type="entry name" value="ADH_Zn_CS"/>
</dbReference>
<name>A0A9P4IYV3_9PEZI</name>
<organism evidence="12 13">
    <name type="scientific">Myriangium duriaei CBS 260.36</name>
    <dbReference type="NCBI Taxonomy" id="1168546"/>
    <lineage>
        <taxon>Eukaryota</taxon>
        <taxon>Fungi</taxon>
        <taxon>Dikarya</taxon>
        <taxon>Ascomycota</taxon>
        <taxon>Pezizomycotina</taxon>
        <taxon>Dothideomycetes</taxon>
        <taxon>Dothideomycetidae</taxon>
        <taxon>Myriangiales</taxon>
        <taxon>Myriangiaceae</taxon>
        <taxon>Myriangium</taxon>
    </lineage>
</organism>
<feature type="domain" description="Alcohol dehydrogenase-like N-terminal" evidence="11">
    <location>
        <begin position="57"/>
        <end position="170"/>
    </location>
</feature>
<dbReference type="InterPro" id="IPR011032">
    <property type="entry name" value="GroES-like_sf"/>
</dbReference>
<dbReference type="GO" id="GO:0008270">
    <property type="term" value="F:zinc ion binding"/>
    <property type="evidence" value="ECO:0007669"/>
    <property type="project" value="InterPro"/>
</dbReference>
<dbReference type="Proteomes" id="UP000799439">
    <property type="component" value="Unassembled WGS sequence"/>
</dbReference>
<accession>A0A9P4IYV3</accession>